<name>A0ABR1J458_9AGAR</name>
<keyword evidence="3" id="KW-1185">Reference proteome</keyword>
<proteinExistence type="predicted"/>
<accession>A0ABR1J458</accession>
<feature type="region of interest" description="Disordered" evidence="1">
    <location>
        <begin position="39"/>
        <end position="61"/>
    </location>
</feature>
<evidence type="ECO:0000313" key="2">
    <source>
        <dbReference type="EMBL" id="KAK7447687.1"/>
    </source>
</evidence>
<comment type="caution">
    <text evidence="2">The sequence shown here is derived from an EMBL/GenBank/DDBJ whole genome shotgun (WGS) entry which is preliminary data.</text>
</comment>
<dbReference type="Proteomes" id="UP001498398">
    <property type="component" value="Unassembled WGS sequence"/>
</dbReference>
<sequence length="232" mass="26679">MHTDSTLETLEGTTRALGQQLRHFKSKVCDAFPNTKELDKEEAARGRRLQRKKQNTEAATEPEIRAGKNQKLFNWSTYKFHALGDYVSTIASFGTTDSYTTQTGELEHRRVKMFYARTSKNKAIKQITRLEQRQHNLNAICNRLPAEINNLRPLEGSQIQSSRKRKRGGIQRRNITLFPTTSETLPFTHPDQHYHISRARSSPQNIHVFIHENQDNPAAEASNYMSSVIDQN</sequence>
<evidence type="ECO:0000313" key="3">
    <source>
        <dbReference type="Proteomes" id="UP001498398"/>
    </source>
</evidence>
<organism evidence="2 3">
    <name type="scientific">Marasmiellus scandens</name>
    <dbReference type="NCBI Taxonomy" id="2682957"/>
    <lineage>
        <taxon>Eukaryota</taxon>
        <taxon>Fungi</taxon>
        <taxon>Dikarya</taxon>
        <taxon>Basidiomycota</taxon>
        <taxon>Agaricomycotina</taxon>
        <taxon>Agaricomycetes</taxon>
        <taxon>Agaricomycetidae</taxon>
        <taxon>Agaricales</taxon>
        <taxon>Marasmiineae</taxon>
        <taxon>Omphalotaceae</taxon>
        <taxon>Marasmiellus</taxon>
    </lineage>
</organism>
<dbReference type="EMBL" id="JBANRG010000040">
    <property type="protein sequence ID" value="KAK7447687.1"/>
    <property type="molecule type" value="Genomic_DNA"/>
</dbReference>
<reference evidence="2 3" key="1">
    <citation type="submission" date="2024-01" db="EMBL/GenBank/DDBJ databases">
        <title>A draft genome for the cacao thread blight pathogen Marasmiellus scandens.</title>
        <authorList>
            <person name="Baruah I.K."/>
            <person name="Leung J."/>
            <person name="Bukari Y."/>
            <person name="Amoako-Attah I."/>
            <person name="Meinhardt L.W."/>
            <person name="Bailey B.A."/>
            <person name="Cohen S.P."/>
        </authorList>
    </citation>
    <scope>NUCLEOTIDE SEQUENCE [LARGE SCALE GENOMIC DNA]</scope>
    <source>
        <strain evidence="2 3">GH-19</strain>
    </source>
</reference>
<protein>
    <submittedName>
        <fullName evidence="2">Uncharacterized protein</fullName>
    </submittedName>
</protein>
<evidence type="ECO:0000256" key="1">
    <source>
        <dbReference type="SAM" id="MobiDB-lite"/>
    </source>
</evidence>
<gene>
    <name evidence="2" type="ORF">VKT23_013943</name>
</gene>